<keyword evidence="5" id="KW-0611">Plant defense</keyword>
<dbReference type="InterPro" id="IPR027417">
    <property type="entry name" value="P-loop_NTPase"/>
</dbReference>
<dbReference type="InterPro" id="IPR032675">
    <property type="entry name" value="LRR_dom_sf"/>
</dbReference>
<feature type="domain" description="Disease resistance N-terminal" evidence="10">
    <location>
        <begin position="16"/>
        <end position="104"/>
    </location>
</feature>
<dbReference type="EMBL" id="JAMFTS010000004">
    <property type="protein sequence ID" value="KAJ4768620.1"/>
    <property type="molecule type" value="Genomic_DNA"/>
</dbReference>
<gene>
    <name evidence="13" type="ORF">LUZ62_078995</name>
</gene>
<evidence type="ECO:0000256" key="4">
    <source>
        <dbReference type="ARBA" id="ARBA00022741"/>
    </source>
</evidence>
<proteinExistence type="inferred from homology"/>
<dbReference type="Gene3D" id="1.10.10.10">
    <property type="entry name" value="Winged helix-like DNA-binding domain superfamily/Winged helix DNA-binding domain"/>
    <property type="match status" value="1"/>
</dbReference>
<keyword evidence="6" id="KW-0067">ATP-binding</keyword>
<keyword evidence="7" id="KW-0175">Coiled coil</keyword>
<organism evidence="13 14">
    <name type="scientific">Rhynchospora pubera</name>
    <dbReference type="NCBI Taxonomy" id="906938"/>
    <lineage>
        <taxon>Eukaryota</taxon>
        <taxon>Viridiplantae</taxon>
        <taxon>Streptophyta</taxon>
        <taxon>Embryophyta</taxon>
        <taxon>Tracheophyta</taxon>
        <taxon>Spermatophyta</taxon>
        <taxon>Magnoliopsida</taxon>
        <taxon>Liliopsida</taxon>
        <taxon>Poales</taxon>
        <taxon>Cyperaceae</taxon>
        <taxon>Cyperoideae</taxon>
        <taxon>Rhynchosporeae</taxon>
        <taxon>Rhynchospora</taxon>
    </lineage>
</organism>
<dbReference type="GO" id="GO:0043531">
    <property type="term" value="F:ADP binding"/>
    <property type="evidence" value="ECO:0007669"/>
    <property type="project" value="InterPro"/>
</dbReference>
<dbReference type="InterPro" id="IPR002182">
    <property type="entry name" value="NB-ARC"/>
</dbReference>
<dbReference type="PANTHER" id="PTHR36766:SF70">
    <property type="entry name" value="DISEASE RESISTANCE PROTEIN RGA4"/>
    <property type="match status" value="1"/>
</dbReference>
<evidence type="ECO:0000256" key="6">
    <source>
        <dbReference type="ARBA" id="ARBA00022840"/>
    </source>
</evidence>
<dbReference type="SUPFAM" id="SSF52058">
    <property type="entry name" value="L domain-like"/>
    <property type="match status" value="1"/>
</dbReference>
<dbReference type="Pfam" id="PF18052">
    <property type="entry name" value="Rx_N"/>
    <property type="match status" value="1"/>
</dbReference>
<dbReference type="GO" id="GO:0051707">
    <property type="term" value="P:response to other organism"/>
    <property type="evidence" value="ECO:0007669"/>
    <property type="project" value="UniProtKB-ARBA"/>
</dbReference>
<evidence type="ECO:0000313" key="13">
    <source>
        <dbReference type="EMBL" id="KAJ4768620.1"/>
    </source>
</evidence>
<dbReference type="InterPro" id="IPR056789">
    <property type="entry name" value="LRR_R13L1-DRL21"/>
</dbReference>
<evidence type="ECO:0000256" key="3">
    <source>
        <dbReference type="ARBA" id="ARBA00022737"/>
    </source>
</evidence>
<feature type="domain" description="Disease resistance protein winged helix" evidence="11">
    <location>
        <begin position="460"/>
        <end position="528"/>
    </location>
</feature>
<comment type="similarity">
    <text evidence="1">Belongs to the disease resistance NB-LRR family.</text>
</comment>
<keyword evidence="3" id="KW-0677">Repeat</keyword>
<dbReference type="Gene3D" id="3.40.50.300">
    <property type="entry name" value="P-loop containing nucleotide triphosphate hydrolases"/>
    <property type="match status" value="1"/>
</dbReference>
<dbReference type="GO" id="GO:0005524">
    <property type="term" value="F:ATP binding"/>
    <property type="evidence" value="ECO:0007669"/>
    <property type="project" value="UniProtKB-KW"/>
</dbReference>
<dbReference type="PANTHER" id="PTHR36766">
    <property type="entry name" value="PLANT BROAD-SPECTRUM MILDEW RESISTANCE PROTEIN RPW8"/>
    <property type="match status" value="1"/>
</dbReference>
<protein>
    <submittedName>
        <fullName evidence="13">Disease resistance protein RPP13</fullName>
    </submittedName>
</protein>
<dbReference type="InterPro" id="IPR036388">
    <property type="entry name" value="WH-like_DNA-bd_sf"/>
</dbReference>
<dbReference type="GO" id="GO:0006952">
    <property type="term" value="P:defense response"/>
    <property type="evidence" value="ECO:0007669"/>
    <property type="project" value="UniProtKB-KW"/>
</dbReference>
<dbReference type="SUPFAM" id="SSF52540">
    <property type="entry name" value="P-loop containing nucleoside triphosphate hydrolases"/>
    <property type="match status" value="1"/>
</dbReference>
<feature type="coiled-coil region" evidence="7">
    <location>
        <begin position="42"/>
        <end position="93"/>
    </location>
</feature>
<dbReference type="Gene3D" id="3.80.10.10">
    <property type="entry name" value="Ribonuclease Inhibitor"/>
    <property type="match status" value="1"/>
</dbReference>
<evidence type="ECO:0000256" key="7">
    <source>
        <dbReference type="SAM" id="Coils"/>
    </source>
</evidence>
<reference evidence="13" key="1">
    <citation type="submission" date="2022-08" db="EMBL/GenBank/DDBJ databases">
        <authorList>
            <person name="Marques A."/>
        </authorList>
    </citation>
    <scope>NUCLEOTIDE SEQUENCE</scope>
    <source>
        <strain evidence="13">RhyPub2mFocal</strain>
        <tissue evidence="13">Leaves</tissue>
    </source>
</reference>
<keyword evidence="4" id="KW-0547">Nucleotide-binding</keyword>
<dbReference type="Proteomes" id="UP001140206">
    <property type="component" value="Chromosome 4"/>
</dbReference>
<comment type="caution">
    <text evidence="13">The sequence shown here is derived from an EMBL/GenBank/DDBJ whole genome shotgun (WGS) entry which is preliminary data.</text>
</comment>
<feature type="region of interest" description="Disordered" evidence="8">
    <location>
        <begin position="991"/>
        <end position="1011"/>
    </location>
</feature>
<evidence type="ECO:0000313" key="14">
    <source>
        <dbReference type="Proteomes" id="UP001140206"/>
    </source>
</evidence>
<evidence type="ECO:0000259" key="10">
    <source>
        <dbReference type="Pfam" id="PF18052"/>
    </source>
</evidence>
<dbReference type="InterPro" id="IPR041118">
    <property type="entry name" value="Rx_N"/>
</dbReference>
<evidence type="ECO:0000256" key="1">
    <source>
        <dbReference type="ARBA" id="ARBA00008894"/>
    </source>
</evidence>
<dbReference type="PRINTS" id="PR00364">
    <property type="entry name" value="DISEASERSIST"/>
</dbReference>
<evidence type="ECO:0000256" key="5">
    <source>
        <dbReference type="ARBA" id="ARBA00022821"/>
    </source>
</evidence>
<dbReference type="Pfam" id="PF23559">
    <property type="entry name" value="WHD_DRP"/>
    <property type="match status" value="1"/>
</dbReference>
<evidence type="ECO:0000259" key="12">
    <source>
        <dbReference type="Pfam" id="PF25019"/>
    </source>
</evidence>
<dbReference type="AlphaFoldDB" id="A0AAV8DHW8"/>
<dbReference type="Gene3D" id="1.20.5.4130">
    <property type="match status" value="1"/>
</dbReference>
<dbReference type="Pfam" id="PF25019">
    <property type="entry name" value="LRR_R13L1-DRL21"/>
    <property type="match status" value="1"/>
</dbReference>
<name>A0AAV8DHW8_9POAL</name>
<evidence type="ECO:0000256" key="8">
    <source>
        <dbReference type="SAM" id="MobiDB-lite"/>
    </source>
</evidence>
<evidence type="ECO:0000259" key="11">
    <source>
        <dbReference type="Pfam" id="PF23559"/>
    </source>
</evidence>
<keyword evidence="14" id="KW-1185">Reference proteome</keyword>
<keyword evidence="2" id="KW-0433">Leucine-rich repeat</keyword>
<evidence type="ECO:0000256" key="2">
    <source>
        <dbReference type="ARBA" id="ARBA00022614"/>
    </source>
</evidence>
<dbReference type="InterPro" id="IPR058922">
    <property type="entry name" value="WHD_DRP"/>
</dbReference>
<accession>A0AAV8DHW8</accession>
<feature type="domain" description="NB-ARC" evidence="9">
    <location>
        <begin position="221"/>
        <end position="370"/>
    </location>
</feature>
<feature type="domain" description="R13L1/DRL21-like LRR repeat region" evidence="12">
    <location>
        <begin position="708"/>
        <end position="832"/>
    </location>
</feature>
<evidence type="ECO:0000259" key="9">
    <source>
        <dbReference type="Pfam" id="PF00931"/>
    </source>
</evidence>
<sequence>MAAAELLVGGWFLSPVIKSVIDKGEKYLVANHELQKDTKKLVETLKENLVMMRATVKQAEELMTKVPDLATWLKILEKAAYDAEDVLDNMEAKSIKEQVQGKNKVRNLTSALNVFISDDNHNSLKKEIDKLKEVSDNIKNFLPRVNMESNNNEFSDLAETIYGPLEEVEFYVRKEELNLILEIMLDPKSEFSSLDMEGTPGFSWCWRGRKNCNYHGLLVQPIIGVGGVGKTELAKAVYNNPEVQQSFEAKAWISVSSNLNVELIMYKLINSLRGYLCLDGMTLQYSSVNLSSMIEGVRFFVVLDDVCEKIENKWDDLFTTLSQGAPGSVVVITTQNQAFANRVGTFGHIELRPLVWKIFWELFKHFVFGNTEIPHKKRSLLEKIGTEIAGKLHRLPLAAKIIGNILNRNIGDLDEWMRIARSEWWDMPEDDERSKILPFIGVSYQHLGPNLRKCFAYCSLFPRNLVIDKDRLVQMWIAQNFIPDDVNGDGEMEDVGRKWFDKLVALSIFQPSGDNKGFVMPSHMHDLAVIVSSSECFFLRDRSQQIPDSVRHLAVDPEDVEVVEKIRKHKKLRSFLYFGSQVDGIDIAINNILRELDRIRVLDLSYLHTSKKKPPSAIQNMPHLRFLNLSSTGIKKLTHSRFDHYHLQSLHIVGCPLIKLPWELNNLINLRHLNGDAETIALISGIGKLTNLQELHEYRVGKTEGNKITELKNLRGLTGHLRIVNCENIRSKEEAEQARLVDKNNLQSVEISWSSAQREADIDMEILEGLQPYEGTSELTVNGYMGISFPDWMRGASHFLNLQTIRLISCINIEFLPFDLWQPPRLSTLEIVDNLSLREAPLHYFSASLKALKIIGCHNLNSLAESLPHLTSLALLHVINCQLSISVNINGLTMLEELMLTDCPKLSIQGDLQSLINLKRVDISDVPFTQTFGSSINKPQRSISTPVKESIFNNMEGRGGLLQPIQYPLDELKKATHDFSDANKLVLTGSSSRVEESSNHLESQPTEDEATRTQLDLRGHIDEHADSIPTESSTSNDFMEQTMQTKQYSLLDIMIATNKFSIRLRYSIECYKVILILIH</sequence>
<dbReference type="Pfam" id="PF00931">
    <property type="entry name" value="NB-ARC"/>
    <property type="match status" value="1"/>
</dbReference>